<feature type="signal peptide" evidence="6">
    <location>
        <begin position="1"/>
        <end position="26"/>
    </location>
</feature>
<keyword evidence="9" id="KW-1185">Reference proteome</keyword>
<dbReference type="SUPFAM" id="SSF53807">
    <property type="entry name" value="Helical backbone' metal receptor"/>
    <property type="match status" value="1"/>
</dbReference>
<dbReference type="EMBL" id="BAUU01000001">
    <property type="protein sequence ID" value="GAE28811.1"/>
    <property type="molecule type" value="Genomic_DNA"/>
</dbReference>
<keyword evidence="3" id="KW-0813">Transport</keyword>
<comment type="subcellular location">
    <subcellularLocation>
        <location evidence="1">Cell membrane</location>
        <topology evidence="1">Lipid-anchor</topology>
    </subcellularLocation>
</comment>
<dbReference type="STRING" id="1236971.JCM9152_145"/>
<keyword evidence="4 6" id="KW-0732">Signal</keyword>
<comment type="similarity">
    <text evidence="2">Belongs to the bacterial solute-binding protein 8 family.</text>
</comment>
<evidence type="ECO:0000256" key="2">
    <source>
        <dbReference type="ARBA" id="ARBA00008814"/>
    </source>
</evidence>
<evidence type="ECO:0000256" key="3">
    <source>
        <dbReference type="ARBA" id="ARBA00022448"/>
    </source>
</evidence>
<sequence>MSKKHRITSLLAMLSLFIMLSACSEANEQQASEEEPTSDADQETSANDYVLTDALGNEVDIPANPERIIASYLEDHLVALGVTPIAQWSIHDGEGVQNYLQDYLTEVEPIPFDLPFEAVTSFAPDLLIMSSADLVSEGKYEQYARIAPTYVVAEATNDNWRETLTQLGDVLNREEEATATLEAYEEKAQKAAEQLSDQIGTDSAAALWLTNSQFFIVSKHVSSGAVLYDDLRITIPATVEKVSESATGNWSAISLEELVELDADHLFLINSDSSDGSEMLDDPLWQNIPAVQQNQVYEFSPDTSWLYSGPIANEQIIDDVLSSLTVE</sequence>
<dbReference type="PANTHER" id="PTHR30532">
    <property type="entry name" value="IRON III DICITRATE-BINDING PERIPLASMIC PROTEIN"/>
    <property type="match status" value="1"/>
</dbReference>
<dbReference type="GO" id="GO:0030288">
    <property type="term" value="C:outer membrane-bounded periplasmic space"/>
    <property type="evidence" value="ECO:0007669"/>
    <property type="project" value="TreeGrafter"/>
</dbReference>
<evidence type="ECO:0000256" key="5">
    <source>
        <dbReference type="SAM" id="Coils"/>
    </source>
</evidence>
<protein>
    <submittedName>
        <fullName evidence="8">Periplasmic binding protein</fullName>
    </submittedName>
</protein>
<reference evidence="8" key="1">
    <citation type="journal article" date="2014" name="Genome Announc.">
        <title>Draft Genome Sequences of Three Alkaliphilic Bacillus Strains, Bacillus wakoensis JCM 9140T, Bacillus akibai JCM 9157T, and Bacillus hemicellulosilyticus JCM 9152T.</title>
        <authorList>
            <person name="Yuki M."/>
            <person name="Oshima K."/>
            <person name="Suda W."/>
            <person name="Oshida Y."/>
            <person name="Kitamura K."/>
            <person name="Iida T."/>
            <person name="Hattori M."/>
            <person name="Ohkuma M."/>
        </authorList>
    </citation>
    <scope>NUCLEOTIDE SEQUENCE [LARGE SCALE GENOMIC DNA]</scope>
    <source>
        <strain evidence="8">JCM 9152</strain>
    </source>
</reference>
<dbReference type="OrthoDB" id="2417096at2"/>
<accession>W4Q9S7</accession>
<dbReference type="Gene3D" id="3.40.50.1980">
    <property type="entry name" value="Nitrogenase molybdenum iron protein domain"/>
    <property type="match status" value="2"/>
</dbReference>
<dbReference type="RefSeq" id="WP_035339782.1">
    <property type="nucleotide sequence ID" value="NZ_BAUU01000001.1"/>
</dbReference>
<feature type="domain" description="Fe/B12 periplasmic-binding" evidence="7">
    <location>
        <begin position="65"/>
        <end position="327"/>
    </location>
</feature>
<name>W4Q9S7_9BACI</name>
<proteinExistence type="inferred from homology"/>
<feature type="chain" id="PRO_5039031002" evidence="6">
    <location>
        <begin position="27"/>
        <end position="327"/>
    </location>
</feature>
<gene>
    <name evidence="8" type="ORF">JCM9152_145</name>
</gene>
<dbReference type="AlphaFoldDB" id="W4Q9S7"/>
<evidence type="ECO:0000256" key="1">
    <source>
        <dbReference type="ARBA" id="ARBA00004193"/>
    </source>
</evidence>
<dbReference type="PROSITE" id="PS51257">
    <property type="entry name" value="PROKAR_LIPOPROTEIN"/>
    <property type="match status" value="1"/>
</dbReference>
<organism evidence="8 9">
    <name type="scientific">Halalkalibacter hemicellulosilyticusJCM 9152</name>
    <dbReference type="NCBI Taxonomy" id="1236971"/>
    <lineage>
        <taxon>Bacteria</taxon>
        <taxon>Bacillati</taxon>
        <taxon>Bacillota</taxon>
        <taxon>Bacilli</taxon>
        <taxon>Bacillales</taxon>
        <taxon>Bacillaceae</taxon>
        <taxon>Halalkalibacter</taxon>
    </lineage>
</organism>
<comment type="caution">
    <text evidence="8">The sequence shown here is derived from an EMBL/GenBank/DDBJ whole genome shotgun (WGS) entry which is preliminary data.</text>
</comment>
<dbReference type="Proteomes" id="UP000018895">
    <property type="component" value="Unassembled WGS sequence"/>
</dbReference>
<evidence type="ECO:0000313" key="8">
    <source>
        <dbReference type="EMBL" id="GAE28811.1"/>
    </source>
</evidence>
<dbReference type="GO" id="GO:1901678">
    <property type="term" value="P:iron coordination entity transport"/>
    <property type="evidence" value="ECO:0007669"/>
    <property type="project" value="UniProtKB-ARBA"/>
</dbReference>
<dbReference type="InterPro" id="IPR002491">
    <property type="entry name" value="ABC_transptr_periplasmic_BD"/>
</dbReference>
<dbReference type="Pfam" id="PF01497">
    <property type="entry name" value="Peripla_BP_2"/>
    <property type="match status" value="1"/>
</dbReference>
<evidence type="ECO:0000259" key="7">
    <source>
        <dbReference type="PROSITE" id="PS50983"/>
    </source>
</evidence>
<evidence type="ECO:0000313" key="9">
    <source>
        <dbReference type="Proteomes" id="UP000018895"/>
    </source>
</evidence>
<dbReference type="PANTHER" id="PTHR30532:SF1">
    <property type="entry name" value="IRON(3+)-HYDROXAMATE-BINDING PROTEIN FHUD"/>
    <property type="match status" value="1"/>
</dbReference>
<keyword evidence="5" id="KW-0175">Coiled coil</keyword>
<evidence type="ECO:0000256" key="4">
    <source>
        <dbReference type="ARBA" id="ARBA00022729"/>
    </source>
</evidence>
<dbReference type="PROSITE" id="PS50983">
    <property type="entry name" value="FE_B12_PBP"/>
    <property type="match status" value="1"/>
</dbReference>
<dbReference type="GO" id="GO:0005886">
    <property type="term" value="C:plasma membrane"/>
    <property type="evidence" value="ECO:0007669"/>
    <property type="project" value="UniProtKB-SubCell"/>
</dbReference>
<feature type="coiled-coil region" evidence="5">
    <location>
        <begin position="167"/>
        <end position="201"/>
    </location>
</feature>
<dbReference type="InterPro" id="IPR051313">
    <property type="entry name" value="Bact_iron-sidero_bind"/>
</dbReference>
<evidence type="ECO:0000256" key="6">
    <source>
        <dbReference type="SAM" id="SignalP"/>
    </source>
</evidence>